<dbReference type="Proteomes" id="UP000807769">
    <property type="component" value="Unassembled WGS sequence"/>
</dbReference>
<comment type="caution">
    <text evidence="1">The sequence shown here is derived from an EMBL/GenBank/DDBJ whole genome shotgun (WGS) entry which is preliminary data.</text>
</comment>
<accession>A0A9P7EGD8</accession>
<keyword evidence="2" id="KW-1185">Reference proteome</keyword>
<protein>
    <submittedName>
        <fullName evidence="1">Uncharacterized protein</fullName>
    </submittedName>
</protein>
<evidence type="ECO:0000313" key="1">
    <source>
        <dbReference type="EMBL" id="KAG1820923.1"/>
    </source>
</evidence>
<organism evidence="1 2">
    <name type="scientific">Suillus subaureus</name>
    <dbReference type="NCBI Taxonomy" id="48587"/>
    <lineage>
        <taxon>Eukaryota</taxon>
        <taxon>Fungi</taxon>
        <taxon>Dikarya</taxon>
        <taxon>Basidiomycota</taxon>
        <taxon>Agaricomycotina</taxon>
        <taxon>Agaricomycetes</taxon>
        <taxon>Agaricomycetidae</taxon>
        <taxon>Boletales</taxon>
        <taxon>Suillineae</taxon>
        <taxon>Suillaceae</taxon>
        <taxon>Suillus</taxon>
    </lineage>
</organism>
<name>A0A9P7EGD8_9AGAM</name>
<dbReference type="Pfam" id="PF18759">
    <property type="entry name" value="Plavaka"/>
    <property type="match status" value="2"/>
</dbReference>
<dbReference type="AlphaFoldDB" id="A0A9P7EGD8"/>
<proteinExistence type="predicted"/>
<dbReference type="RefSeq" id="XP_041195990.1">
    <property type="nucleotide sequence ID" value="XM_041338116.1"/>
</dbReference>
<reference evidence="1" key="1">
    <citation type="journal article" date="2020" name="New Phytol.">
        <title>Comparative genomics reveals dynamic genome evolution in host specialist ectomycorrhizal fungi.</title>
        <authorList>
            <person name="Lofgren L.A."/>
            <person name="Nguyen N.H."/>
            <person name="Vilgalys R."/>
            <person name="Ruytinx J."/>
            <person name="Liao H.L."/>
            <person name="Branco S."/>
            <person name="Kuo A."/>
            <person name="LaButti K."/>
            <person name="Lipzen A."/>
            <person name="Andreopoulos W."/>
            <person name="Pangilinan J."/>
            <person name="Riley R."/>
            <person name="Hundley H."/>
            <person name="Na H."/>
            <person name="Barry K."/>
            <person name="Grigoriev I.V."/>
            <person name="Stajich J.E."/>
            <person name="Kennedy P.G."/>
        </authorList>
    </citation>
    <scope>NUCLEOTIDE SEQUENCE</scope>
    <source>
        <strain evidence="1">MN1</strain>
    </source>
</reference>
<dbReference type="InterPro" id="IPR041078">
    <property type="entry name" value="Plavaka"/>
</dbReference>
<evidence type="ECO:0000313" key="2">
    <source>
        <dbReference type="Proteomes" id="UP000807769"/>
    </source>
</evidence>
<dbReference type="OrthoDB" id="3199698at2759"/>
<dbReference type="EMBL" id="JABBWG010000007">
    <property type="protein sequence ID" value="KAG1820923.1"/>
    <property type="molecule type" value="Genomic_DNA"/>
</dbReference>
<dbReference type="GeneID" id="64632132"/>
<sequence length="830" mass="94025">MSRSPSPKNPAFDNQQDFGDAHLLEGADEAFMPEQGIQLGPLFRTFHPHLTGRKCNVHGNFIDQNALPPPQTEALPTNWTPYENQVAFETAEFLYTHNQMSAGQIDTLLDLWAATLIKHDDSPLFTGHCDLYETIDSTPLGDVSWQTFSMSYSRTRPAENVPPWMTAEYDVWFHDPRLLVHNMLSNPDFAAEIEYVPYQDYTDDNKHCYKNFLSGDWAWKQVDIITWDPETHGSTFVPLIIGSDKTMVSVATGHTEYHPLYLSIGNIFNGVRCAHCNGVVLVGTKEHLDDKDFRNFHRQMFHSSLAKIFEPVKLNMTVPDVAHCPNSHYRRVIYGLGPYITDYPEQVALSGVVQNWCPNEPLLRCRHHTNLVGIIQEVVPFTNDFPRADIHELLSPDILHQIIKGTFKDHLVDWVEQYLLLTHRASDAAEIMDDIDRRIVAVAPFAGLRCFPEGRGFKQWTGDDSKALMKVYLPAISGHVPQDVVRAFSTFLDFCYIVQRDTLMEDDLTQLQDALSRFHQYREIFKTTGVVLNFSYPCQHSLSHYSLMIQLFGAPNGLCSSITESKHIKAVKEPWHCSSRYKALSQMLLTNQCLDKIAAARSDFEARGMLRGSCLSNALRALRESECCSPDVPALMLDLDLPTLPTLIQQFLHDQLHINDNEPPEFDPAMAPTYMGRVSVFSSVAASFYAPSDLSGTGGMQHEHIWAMPSCMNDEVSCGLDGLAIARVLRFLGFKYWTKYLQCAVIRWFSYVTDSRDPDTGMYLVAPSTNDDGMPDVSIIHIDCIFHAAHLIPLYGSNVLPHAITLHDSYNVFRAFYVNKYADHHAFEVA</sequence>
<gene>
    <name evidence="1" type="ORF">BJ212DRAFT_1445440</name>
</gene>